<feature type="signal peptide" evidence="1">
    <location>
        <begin position="1"/>
        <end position="19"/>
    </location>
</feature>
<keyword evidence="3" id="KW-1185">Reference proteome</keyword>
<proteinExistence type="predicted"/>
<sequence>MYKPFLVFTLLALPLVSSANDSSADLAQELTNPIADLITVPIQMNIDRDIGPADGTKITTNVQPVIPFDINEDWGLITRTIVPVIHQDDVFAGKGSQFGLGDINMSLFFSPKQPTASGITWGAGPVVLLPTATDSKLGAKKWGAGPAAVGLVLRGPWTVGMLANHIWSFAGDDDRPDINNTFVQPFAAYTWPSAWTASLQTETSYNWESEQWSVPVNVALSRLVMFGRLPVSLQGGVGYWLESPDSGPEGFRFRLQANIVLPR</sequence>
<dbReference type="RefSeq" id="WP_149612091.1">
    <property type="nucleotide sequence ID" value="NZ_VTUX01000007.1"/>
</dbReference>
<feature type="chain" id="PRO_5022752840" evidence="1">
    <location>
        <begin position="20"/>
        <end position="263"/>
    </location>
</feature>
<accession>A0A5B0WQW1</accession>
<gene>
    <name evidence="2" type="ORF">F0M18_14055</name>
</gene>
<name>A0A5B0WQW1_9GAMM</name>
<dbReference type="Proteomes" id="UP000323708">
    <property type="component" value="Unassembled WGS sequence"/>
</dbReference>
<organism evidence="2 3">
    <name type="scientific">Pseudohalioglobus sediminis</name>
    <dbReference type="NCBI Taxonomy" id="2606449"/>
    <lineage>
        <taxon>Bacteria</taxon>
        <taxon>Pseudomonadati</taxon>
        <taxon>Pseudomonadota</taxon>
        <taxon>Gammaproteobacteria</taxon>
        <taxon>Cellvibrionales</taxon>
        <taxon>Halieaceae</taxon>
        <taxon>Pseudohalioglobus</taxon>
    </lineage>
</organism>
<protein>
    <submittedName>
        <fullName evidence="2">Transporter</fullName>
    </submittedName>
</protein>
<reference evidence="2 3" key="1">
    <citation type="submission" date="2019-09" db="EMBL/GenBank/DDBJ databases">
        <authorList>
            <person name="Chen X.-Y."/>
        </authorList>
    </citation>
    <scope>NUCLEOTIDE SEQUENCE [LARGE SCALE GENOMIC DNA]</scope>
    <source>
        <strain evidence="2 3">NY5</strain>
    </source>
</reference>
<dbReference type="AlphaFoldDB" id="A0A5B0WQW1"/>
<keyword evidence="1" id="KW-0732">Signal</keyword>
<dbReference type="EMBL" id="VTUX01000007">
    <property type="protein sequence ID" value="KAA1189480.1"/>
    <property type="molecule type" value="Genomic_DNA"/>
</dbReference>
<evidence type="ECO:0000256" key="1">
    <source>
        <dbReference type="SAM" id="SignalP"/>
    </source>
</evidence>
<evidence type="ECO:0000313" key="3">
    <source>
        <dbReference type="Proteomes" id="UP000323708"/>
    </source>
</evidence>
<comment type="caution">
    <text evidence="2">The sequence shown here is derived from an EMBL/GenBank/DDBJ whole genome shotgun (WGS) entry which is preliminary data.</text>
</comment>
<evidence type="ECO:0000313" key="2">
    <source>
        <dbReference type="EMBL" id="KAA1189480.1"/>
    </source>
</evidence>